<dbReference type="SUPFAM" id="SSF53448">
    <property type="entry name" value="Nucleotide-diphospho-sugar transferases"/>
    <property type="match status" value="1"/>
</dbReference>
<keyword evidence="2" id="KW-1185">Reference proteome</keyword>
<dbReference type="GO" id="GO:0005829">
    <property type="term" value="C:cytosol"/>
    <property type="evidence" value="ECO:0007669"/>
    <property type="project" value="TreeGrafter"/>
</dbReference>
<protein>
    <submittedName>
        <fullName evidence="1">Uncharacterized protein</fullName>
    </submittedName>
</protein>
<evidence type="ECO:0000313" key="2">
    <source>
        <dbReference type="Proteomes" id="UP001302486"/>
    </source>
</evidence>
<name>A0AA97HSM9_9FLAO</name>
<dbReference type="Pfam" id="PF02348">
    <property type="entry name" value="CTP_transf_3"/>
    <property type="match status" value="1"/>
</dbReference>
<dbReference type="InterPro" id="IPR029044">
    <property type="entry name" value="Nucleotide-diphossugar_trans"/>
</dbReference>
<proteinExistence type="predicted"/>
<organism evidence="1 2">
    <name type="scientific">Hwangdonia lutea</name>
    <dbReference type="NCBI Taxonomy" id="3075823"/>
    <lineage>
        <taxon>Bacteria</taxon>
        <taxon>Pseudomonadati</taxon>
        <taxon>Bacteroidota</taxon>
        <taxon>Flavobacteriia</taxon>
        <taxon>Flavobacteriales</taxon>
        <taxon>Flavobacteriaceae</taxon>
        <taxon>Hwangdonia</taxon>
    </lineage>
</organism>
<evidence type="ECO:0000313" key="1">
    <source>
        <dbReference type="EMBL" id="WOD45043.1"/>
    </source>
</evidence>
<dbReference type="EMBL" id="CP136521">
    <property type="protein sequence ID" value="WOD45043.1"/>
    <property type="molecule type" value="Genomic_DNA"/>
</dbReference>
<dbReference type="InterPro" id="IPR003329">
    <property type="entry name" value="Cytidylyl_trans"/>
</dbReference>
<dbReference type="PANTHER" id="PTHR42866">
    <property type="entry name" value="3-DEOXY-MANNO-OCTULOSONATE CYTIDYLYLTRANSFERASE"/>
    <property type="match status" value="1"/>
</dbReference>
<dbReference type="RefSeq" id="WP_316984700.1">
    <property type="nucleotide sequence ID" value="NZ_CP136521.1"/>
</dbReference>
<reference evidence="2" key="1">
    <citation type="submission" date="2024-06" db="EMBL/GenBank/DDBJ databases">
        <title>Hwangdonia haimaensis gen. nov., sp. nov., a member of the family Flavobacteriaceae isolated from the haima cold seep.</title>
        <authorList>
            <person name="Li J."/>
        </authorList>
    </citation>
    <scope>NUCLEOTIDE SEQUENCE [LARGE SCALE GENOMIC DNA]</scope>
    <source>
        <strain evidence="2">SCSIO 19198</strain>
    </source>
</reference>
<accession>A0AA97HSM9</accession>
<dbReference type="Proteomes" id="UP001302486">
    <property type="component" value="Chromosome"/>
</dbReference>
<sequence>MIKRNIGVIIQARTSSTRFPNKIIIPFDEDTTFLDILLSRIKLLESKLPIILATTTNKSDIVLENYAKKYNLPVFFGSEQNVLERFLDSAKKFDLEYIVRVCSDNPFIDLNLISELLDVFDGEDYLAYEIDEKPSILTHSGFFSEIVSVKALKKVYESNNLNCQEHVTNCIYTHPKDFVVKFINKEVSNSVRCTLDTEKDFNNLKFIYFNWYKKIKNKNFDYTELVKYLKSNKKLLQEMQTEIINNIK</sequence>
<dbReference type="Gene3D" id="3.90.550.10">
    <property type="entry name" value="Spore Coat Polysaccharide Biosynthesis Protein SpsA, Chain A"/>
    <property type="match status" value="1"/>
</dbReference>
<dbReference type="KEGG" id="hws:RNZ46_07190"/>
<dbReference type="PANTHER" id="PTHR42866:SF1">
    <property type="entry name" value="SPORE COAT POLYSACCHARIDE BIOSYNTHESIS PROTEIN SPSF"/>
    <property type="match status" value="1"/>
</dbReference>
<dbReference type="AlphaFoldDB" id="A0AA97HSM9"/>
<gene>
    <name evidence="1" type="ORF">RNZ46_07190</name>
</gene>